<dbReference type="EMBL" id="LR796946">
    <property type="protein sequence ID" value="CAB4177207.1"/>
    <property type="molecule type" value="Genomic_DNA"/>
</dbReference>
<evidence type="ECO:0000313" key="5">
    <source>
        <dbReference type="EMBL" id="CAB4187265.1"/>
    </source>
</evidence>
<dbReference type="EMBL" id="LR796772">
    <property type="protein sequence ID" value="CAB4165178.1"/>
    <property type="molecule type" value="Genomic_DNA"/>
</dbReference>
<evidence type="ECO:0000313" key="2">
    <source>
        <dbReference type="EMBL" id="CAB4171180.1"/>
    </source>
</evidence>
<sequence length="61" mass="6441">MKNFLAMFGTKTVWSSIAGAALYVTQNDPHNLMTWVNALVGVFGVVSARSAIDKSGAQPNG</sequence>
<accession>A0A6J5PH45</accession>
<evidence type="ECO:0008006" key="10">
    <source>
        <dbReference type="Google" id="ProtNLM"/>
    </source>
</evidence>
<gene>
    <name evidence="3" type="ORF">UFOVP1000_24</name>
    <name evidence="4" type="ORF">UFOVP1092_52</name>
    <name evidence="5" type="ORF">UFOVP1152_3</name>
    <name evidence="6" type="ORF">UFOVP1337_52</name>
    <name evidence="7" type="ORF">UFOVP1446_24</name>
    <name evidence="9" type="ORF">UFOVP1537_7</name>
    <name evidence="8" type="ORF">UFOVP1598_38</name>
    <name evidence="1" type="ORF">UFOVP825_25</name>
    <name evidence="2" type="ORF">UFOVP915_7</name>
</gene>
<dbReference type="EMBL" id="LR796865">
    <property type="protein sequence ID" value="CAB4171180.1"/>
    <property type="molecule type" value="Genomic_DNA"/>
</dbReference>
<evidence type="ECO:0000313" key="4">
    <source>
        <dbReference type="EMBL" id="CAB4183353.1"/>
    </source>
</evidence>
<evidence type="ECO:0000313" key="8">
    <source>
        <dbReference type="EMBL" id="CAB4218596.1"/>
    </source>
</evidence>
<name>A0A6J5PH45_9CAUD</name>
<evidence type="ECO:0000313" key="7">
    <source>
        <dbReference type="EMBL" id="CAB4212603.1"/>
    </source>
</evidence>
<proteinExistence type="predicted"/>
<dbReference type="EMBL" id="LR797109">
    <property type="protein sequence ID" value="CAB4187265.1"/>
    <property type="molecule type" value="Genomic_DNA"/>
</dbReference>
<dbReference type="EMBL" id="LR797039">
    <property type="protein sequence ID" value="CAB4183353.1"/>
    <property type="molecule type" value="Genomic_DNA"/>
</dbReference>
<evidence type="ECO:0000313" key="3">
    <source>
        <dbReference type="EMBL" id="CAB4177207.1"/>
    </source>
</evidence>
<dbReference type="EMBL" id="LR797383">
    <property type="protein sequence ID" value="CAB4212603.1"/>
    <property type="molecule type" value="Genomic_DNA"/>
</dbReference>
<dbReference type="EMBL" id="LR797472">
    <property type="protein sequence ID" value="CAB4218596.1"/>
    <property type="molecule type" value="Genomic_DNA"/>
</dbReference>
<protein>
    <recommendedName>
        <fullName evidence="10">Holin</fullName>
    </recommendedName>
</protein>
<evidence type="ECO:0000313" key="9">
    <source>
        <dbReference type="EMBL" id="CAB5238211.1"/>
    </source>
</evidence>
<reference evidence="2" key="1">
    <citation type="submission" date="2020-05" db="EMBL/GenBank/DDBJ databases">
        <authorList>
            <person name="Chiriac C."/>
            <person name="Salcher M."/>
            <person name="Ghai R."/>
            <person name="Kavagutti S V."/>
        </authorList>
    </citation>
    <scope>NUCLEOTIDE SEQUENCE</scope>
</reference>
<evidence type="ECO:0000313" key="6">
    <source>
        <dbReference type="EMBL" id="CAB4199519.1"/>
    </source>
</evidence>
<evidence type="ECO:0000313" key="1">
    <source>
        <dbReference type="EMBL" id="CAB4165178.1"/>
    </source>
</evidence>
<dbReference type="EMBL" id="LR797286">
    <property type="protein sequence ID" value="CAB4199519.1"/>
    <property type="molecule type" value="Genomic_DNA"/>
</dbReference>
<organism evidence="2">
    <name type="scientific">uncultured Caudovirales phage</name>
    <dbReference type="NCBI Taxonomy" id="2100421"/>
    <lineage>
        <taxon>Viruses</taxon>
        <taxon>Duplodnaviria</taxon>
        <taxon>Heunggongvirae</taxon>
        <taxon>Uroviricota</taxon>
        <taxon>Caudoviricetes</taxon>
        <taxon>Peduoviridae</taxon>
        <taxon>Maltschvirus</taxon>
        <taxon>Maltschvirus maltsch</taxon>
    </lineage>
</organism>
<dbReference type="EMBL" id="LR798452">
    <property type="protein sequence ID" value="CAB5238211.1"/>
    <property type="molecule type" value="Genomic_DNA"/>
</dbReference>